<sequence length="278" mass="30102">MATVQRWSGRESRTLRHALRMSIRDFAAHLGVAERTVSKWEAGGAGVTPRPEMQAALDTTLGKASVEARDRFTATLRATSAAGASPSPALPLGAPGTGAEQLGDLVAVFSSRTEFSTHVSSDHLLGGARTVRAVGLSLNLLTQGFADSQWHGFVRAGGRARCLFLDPAGAAVEAREAEEGFAPGQLSALTRLNIETLVRVRARLPDGLGDHLELAVYDDTLRFNVVLTDDVCVAQPYLPVSRGVDSPTFVVRRQEDRSCLYPVFEQFFESQWQRGRQL</sequence>
<protein>
    <submittedName>
        <fullName evidence="2">Helix-turn-helix domain-containing protein</fullName>
    </submittedName>
</protein>
<dbReference type="InterPro" id="IPR010982">
    <property type="entry name" value="Lambda_DNA-bd_dom_sf"/>
</dbReference>
<organism evidence="2 3">
    <name type="scientific">Micromonospora carbonacea</name>
    <dbReference type="NCBI Taxonomy" id="47853"/>
    <lineage>
        <taxon>Bacteria</taxon>
        <taxon>Bacillati</taxon>
        <taxon>Actinomycetota</taxon>
        <taxon>Actinomycetes</taxon>
        <taxon>Micromonosporales</taxon>
        <taxon>Micromonosporaceae</taxon>
        <taxon>Micromonospora</taxon>
    </lineage>
</organism>
<reference evidence="3" key="1">
    <citation type="submission" date="2016-06" db="EMBL/GenBank/DDBJ databases">
        <authorList>
            <person name="Varghese N."/>
            <person name="Submissions Spin"/>
        </authorList>
    </citation>
    <scope>NUCLEOTIDE SEQUENCE [LARGE SCALE GENOMIC DNA]</scope>
    <source>
        <strain evidence="3">DSM 43168</strain>
    </source>
</reference>
<evidence type="ECO:0000313" key="3">
    <source>
        <dbReference type="Proteomes" id="UP000183585"/>
    </source>
</evidence>
<dbReference type="SUPFAM" id="SSF47413">
    <property type="entry name" value="lambda repressor-like DNA-binding domains"/>
    <property type="match status" value="1"/>
</dbReference>
<dbReference type="CDD" id="cd00093">
    <property type="entry name" value="HTH_XRE"/>
    <property type="match status" value="1"/>
</dbReference>
<name>A0A1C4W0C6_9ACTN</name>
<dbReference type="AlphaFoldDB" id="A0A1C4W0C6"/>
<evidence type="ECO:0000313" key="2">
    <source>
        <dbReference type="EMBL" id="SCE89618.1"/>
    </source>
</evidence>
<dbReference type="RefSeq" id="WP_074473594.1">
    <property type="nucleotide sequence ID" value="NZ_FMCT01000003.1"/>
</dbReference>
<dbReference type="InterPro" id="IPR001387">
    <property type="entry name" value="Cro/C1-type_HTH"/>
</dbReference>
<proteinExistence type="predicted"/>
<dbReference type="Proteomes" id="UP000183585">
    <property type="component" value="Unassembled WGS sequence"/>
</dbReference>
<dbReference type="GO" id="GO:0003677">
    <property type="term" value="F:DNA binding"/>
    <property type="evidence" value="ECO:0007669"/>
    <property type="project" value="InterPro"/>
</dbReference>
<gene>
    <name evidence="2" type="ORF">GA0070563_10333</name>
</gene>
<dbReference type="Gene3D" id="1.10.260.40">
    <property type="entry name" value="lambda repressor-like DNA-binding domains"/>
    <property type="match status" value="1"/>
</dbReference>
<feature type="domain" description="HTH cro/C1-type" evidence="1">
    <location>
        <begin position="13"/>
        <end position="43"/>
    </location>
</feature>
<dbReference type="PROSITE" id="PS50943">
    <property type="entry name" value="HTH_CROC1"/>
    <property type="match status" value="1"/>
</dbReference>
<keyword evidence="3" id="KW-1185">Reference proteome</keyword>
<dbReference type="EMBL" id="FMCT01000003">
    <property type="protein sequence ID" value="SCE89618.1"/>
    <property type="molecule type" value="Genomic_DNA"/>
</dbReference>
<dbReference type="Pfam" id="PF19319">
    <property type="entry name" value="DUF5919"/>
    <property type="match status" value="1"/>
</dbReference>
<evidence type="ECO:0000259" key="1">
    <source>
        <dbReference type="PROSITE" id="PS50943"/>
    </source>
</evidence>
<accession>A0A1C4W0C6</accession>
<dbReference type="InterPro" id="IPR045697">
    <property type="entry name" value="DUF5919"/>
</dbReference>